<accession>A0A0D1CJL4</accession>
<dbReference type="GO" id="GO:0043565">
    <property type="term" value="F:sequence-specific DNA binding"/>
    <property type="evidence" value="ECO:0007669"/>
    <property type="project" value="InterPro"/>
</dbReference>
<protein>
    <submittedName>
        <fullName evidence="2">Bacterial regulatory protein, Fis family</fullName>
    </submittedName>
</protein>
<dbReference type="AlphaFoldDB" id="A0A0D1CJL4"/>
<dbReference type="NCBIfam" id="TIGR02040">
    <property type="entry name" value="PpsR-CrtJ"/>
    <property type="match status" value="1"/>
</dbReference>
<organism evidence="2 3">
    <name type="scientific">Jannaschia aquimarina</name>
    <dbReference type="NCBI Taxonomy" id="935700"/>
    <lineage>
        <taxon>Bacteria</taxon>
        <taxon>Pseudomonadati</taxon>
        <taxon>Pseudomonadota</taxon>
        <taxon>Alphaproteobacteria</taxon>
        <taxon>Rhodobacterales</taxon>
        <taxon>Roseobacteraceae</taxon>
        <taxon>Jannaschia</taxon>
    </lineage>
</organism>
<proteinExistence type="predicted"/>
<gene>
    <name evidence="2" type="ORF">jaqu_32170</name>
</gene>
<dbReference type="InterPro" id="IPR009057">
    <property type="entry name" value="Homeodomain-like_sf"/>
</dbReference>
<dbReference type="InterPro" id="IPR002197">
    <property type="entry name" value="HTH_Fis"/>
</dbReference>
<feature type="domain" description="PAS" evidence="1">
    <location>
        <begin position="270"/>
        <end position="339"/>
    </location>
</feature>
<evidence type="ECO:0000313" key="2">
    <source>
        <dbReference type="EMBL" id="KIT14892.1"/>
    </source>
</evidence>
<dbReference type="EMBL" id="JYFE01000060">
    <property type="protein sequence ID" value="KIT14892.1"/>
    <property type="molecule type" value="Genomic_DNA"/>
</dbReference>
<dbReference type="InterPro" id="IPR000014">
    <property type="entry name" value="PAS"/>
</dbReference>
<dbReference type="InterPro" id="IPR011785">
    <property type="entry name" value="Tscrpt_reg_PpsR-CrtJ"/>
</dbReference>
<dbReference type="RefSeq" id="WP_043919990.1">
    <property type="nucleotide sequence ID" value="NZ_FZPF01000001.1"/>
</dbReference>
<reference evidence="2 3" key="1">
    <citation type="submission" date="2015-02" db="EMBL/GenBank/DDBJ databases">
        <title>Genome Sequence of Jannaschia aquimarina DSM28248, a member of the Roseobacter clade.</title>
        <authorList>
            <person name="Voget S."/>
            <person name="Daniel R."/>
        </authorList>
    </citation>
    <scope>NUCLEOTIDE SEQUENCE [LARGE SCALE GENOMIC DNA]</scope>
    <source>
        <strain evidence="2 3">GSW-M26</strain>
    </source>
</reference>
<keyword evidence="3" id="KW-1185">Reference proteome</keyword>
<evidence type="ECO:0000259" key="1">
    <source>
        <dbReference type="SMART" id="SM00091"/>
    </source>
</evidence>
<dbReference type="Pfam" id="PF13188">
    <property type="entry name" value="PAS_8"/>
    <property type="match status" value="2"/>
</dbReference>
<dbReference type="Proteomes" id="UP000032232">
    <property type="component" value="Unassembled WGS sequence"/>
</dbReference>
<feature type="domain" description="PAS" evidence="1">
    <location>
        <begin position="156"/>
        <end position="223"/>
    </location>
</feature>
<dbReference type="PRINTS" id="PR01590">
    <property type="entry name" value="HTHFIS"/>
</dbReference>
<dbReference type="InterPro" id="IPR035965">
    <property type="entry name" value="PAS-like_dom_sf"/>
</dbReference>
<feature type="domain" description="PAS" evidence="1">
    <location>
        <begin position="20"/>
        <end position="86"/>
    </location>
</feature>
<dbReference type="SUPFAM" id="SSF46689">
    <property type="entry name" value="Homeodomain-like"/>
    <property type="match status" value="1"/>
</dbReference>
<dbReference type="PATRIC" id="fig|935700.4.peg.3323"/>
<dbReference type="Gene3D" id="1.10.10.60">
    <property type="entry name" value="Homeodomain-like"/>
    <property type="match status" value="1"/>
</dbReference>
<dbReference type="SMART" id="SM00091">
    <property type="entry name" value="PAS"/>
    <property type="match status" value="3"/>
</dbReference>
<sequence length="460" mass="50150">MATREKDFWNERAVPRIAPEHLSHILATAADLALIVGESGTIHDVVANPLNSSFGKVDHWVGRNIGDFLALDSREKVLRRLQDLDPAVPTPPMEVNHVDGANWTAPMRYTLHPTGQDGRILLLGRDLRPLADLQQRLVRTQAALERDFEAQRVHETRFRVLLAEMSEGTVLIDATTGRVQEANDRAASLLGTSLDALRGAAFTAEFDGRRRSEFLDELARAGAAGTSVEVRTARGGAMLRLLPHAFRAGGDRAILCRIATDESHRPATSPQMAEFFDHAPDAIALIDTEGRVTRANDAFLSLVDMDNPGDLRGRSLIDFLGRGGIDLKMLTGEDRPRLHATRLISAYGTPVPVEIAPVDLADGGTGFVIRETAIAQPLRDEAGPEQAPDRAAQNARALVGAAPLRDIISSMTDVVEKECIEAAIELTDNNRVAAADMLGLSRQSLYVKLRKFGLLQRDES</sequence>
<comment type="caution">
    <text evidence="2">The sequence shown here is derived from an EMBL/GenBank/DDBJ whole genome shotgun (WGS) entry which is preliminary data.</text>
</comment>
<name>A0A0D1CJL4_9RHOB</name>
<dbReference type="Gene3D" id="3.30.450.20">
    <property type="entry name" value="PAS domain"/>
    <property type="match status" value="3"/>
</dbReference>
<evidence type="ECO:0000313" key="3">
    <source>
        <dbReference type="Proteomes" id="UP000032232"/>
    </source>
</evidence>
<dbReference type="SUPFAM" id="SSF55785">
    <property type="entry name" value="PYP-like sensor domain (PAS domain)"/>
    <property type="match status" value="2"/>
</dbReference>
<dbReference type="OrthoDB" id="5499170at2"/>
<dbReference type="CDD" id="cd00130">
    <property type="entry name" value="PAS"/>
    <property type="match status" value="2"/>
</dbReference>
<dbReference type="STRING" id="935700.jaqu_32170"/>
<dbReference type="Pfam" id="PF02954">
    <property type="entry name" value="HTH_8"/>
    <property type="match status" value="1"/>
</dbReference>